<evidence type="ECO:0000313" key="3">
    <source>
        <dbReference type="Proteomes" id="UP001150942"/>
    </source>
</evidence>
<gene>
    <name evidence="2" type="ORF">N7449_001227</name>
</gene>
<accession>A0A9W9N7T4</accession>
<name>A0A9W9N7T4_9EURO</name>
<evidence type="ECO:0000313" key="2">
    <source>
        <dbReference type="EMBL" id="KAJ5214058.1"/>
    </source>
</evidence>
<dbReference type="InterPro" id="IPR054722">
    <property type="entry name" value="PolX-like_BBD"/>
</dbReference>
<dbReference type="Pfam" id="PF22936">
    <property type="entry name" value="Pol_BBD"/>
    <property type="match status" value="1"/>
</dbReference>
<reference evidence="2" key="1">
    <citation type="submission" date="2022-11" db="EMBL/GenBank/DDBJ databases">
        <authorList>
            <person name="Petersen C."/>
        </authorList>
    </citation>
    <scope>NUCLEOTIDE SEQUENCE</scope>
    <source>
        <strain evidence="2">IBT 20477</strain>
    </source>
</reference>
<comment type="caution">
    <text evidence="2">The sequence shown here is derived from an EMBL/GenBank/DDBJ whole genome shotgun (WGS) entry which is preliminary data.</text>
</comment>
<keyword evidence="3" id="KW-1185">Reference proteome</keyword>
<organism evidence="2 3">
    <name type="scientific">Penicillium cf. viridicatum</name>
    <dbReference type="NCBI Taxonomy" id="2972119"/>
    <lineage>
        <taxon>Eukaryota</taxon>
        <taxon>Fungi</taxon>
        <taxon>Dikarya</taxon>
        <taxon>Ascomycota</taxon>
        <taxon>Pezizomycotina</taxon>
        <taxon>Eurotiomycetes</taxon>
        <taxon>Eurotiomycetidae</taxon>
        <taxon>Eurotiales</taxon>
        <taxon>Aspergillaceae</taxon>
        <taxon>Penicillium</taxon>
    </lineage>
</organism>
<protein>
    <recommendedName>
        <fullName evidence="1">Retrovirus-related Pol polyprotein from transposon TNT 1-94-like beta-barrel domain-containing protein</fullName>
    </recommendedName>
</protein>
<feature type="domain" description="Retrovirus-related Pol polyprotein from transposon TNT 1-94-like beta-barrel" evidence="1">
    <location>
        <begin position="89"/>
        <end position="171"/>
    </location>
</feature>
<dbReference type="AlphaFoldDB" id="A0A9W9N7T4"/>
<dbReference type="Proteomes" id="UP001150942">
    <property type="component" value="Unassembled WGS sequence"/>
</dbReference>
<dbReference type="EMBL" id="JAPQKQ010000001">
    <property type="protein sequence ID" value="KAJ5214058.1"/>
    <property type="molecule type" value="Genomic_DNA"/>
</dbReference>
<sequence>MWLFDQRDGCHQDLESSATTLGPEWKDWVEKKISSNKDKKRDDKKDASATANNVTIDEYAFAGTAMFTISPQAIALNSAPNALSLKHRWIFDTGTTTHVCNDRDNFVEFTEKEFYIRTGDTCTRVAGYGTAVLTGADPYTGKGIKVMAKNALYSPNFHTNLISYSMLKKRGWKWDEYNNCVRDPDHNAMPGAVPTIERQLEYHQAHVVRISERPLVTEGSAEIWHRRLAHIQPSTVKKAAEMVDGIKITGNEESKGDQQLCEGLVNLR</sequence>
<reference evidence="2" key="2">
    <citation type="journal article" date="2023" name="IMA Fungus">
        <title>Comparative genomic study of the Penicillium genus elucidates a diverse pangenome and 15 lateral gene transfer events.</title>
        <authorList>
            <person name="Petersen C."/>
            <person name="Sorensen T."/>
            <person name="Nielsen M.R."/>
            <person name="Sondergaard T.E."/>
            <person name="Sorensen J.L."/>
            <person name="Fitzpatrick D.A."/>
            <person name="Frisvad J.C."/>
            <person name="Nielsen K.L."/>
        </authorList>
    </citation>
    <scope>NUCLEOTIDE SEQUENCE</scope>
    <source>
        <strain evidence="2">IBT 20477</strain>
    </source>
</reference>
<proteinExistence type="predicted"/>
<evidence type="ECO:0000259" key="1">
    <source>
        <dbReference type="Pfam" id="PF22936"/>
    </source>
</evidence>
<dbReference type="OrthoDB" id="2663223at2759"/>